<dbReference type="HOGENOM" id="CLU_858958_0_0_1"/>
<accession>A0A061DJ74</accession>
<gene>
    <name evidence="2" type="ORF">TCM_001333</name>
</gene>
<dbReference type="Proteomes" id="UP000026915">
    <property type="component" value="Chromosome 1"/>
</dbReference>
<sequence length="324" mass="37336">MVAEDPLRKNPTRSLLDDRSKKKVRLRKENNDPLSANASLTMRGNHSFKEALMQSESDGFLLEGNLLLDEEMENGNELNDNSEMENTDGVDELLDDFWVEMVITLELALLDGPWMIQRHYLMVRPWSPNYVQGSKNLPAVATWVRFLGMPLHLYHKSILQQIGSILGRLLKIDYNTRQEKRGKFEQIPVELDLTKPLIPKFYIKGRMQMVEYEGLPRATTKEKTSPIPMIQKPVGKENNSTEMEQENNGDEFFVDAELIARLEDISKKKEKEVRITEDEGMVSFSSQKSQHVEAVVQERLLDSIKHSTILIVDKQIANKYMRSS</sequence>
<organism evidence="2 3">
    <name type="scientific">Theobroma cacao</name>
    <name type="common">Cacao</name>
    <name type="synonym">Cocoa</name>
    <dbReference type="NCBI Taxonomy" id="3641"/>
    <lineage>
        <taxon>Eukaryota</taxon>
        <taxon>Viridiplantae</taxon>
        <taxon>Streptophyta</taxon>
        <taxon>Embryophyta</taxon>
        <taxon>Tracheophyta</taxon>
        <taxon>Spermatophyta</taxon>
        <taxon>Magnoliopsida</taxon>
        <taxon>eudicotyledons</taxon>
        <taxon>Gunneridae</taxon>
        <taxon>Pentapetalae</taxon>
        <taxon>rosids</taxon>
        <taxon>malvids</taxon>
        <taxon>Malvales</taxon>
        <taxon>Malvaceae</taxon>
        <taxon>Byttnerioideae</taxon>
        <taxon>Theobroma</taxon>
    </lineage>
</organism>
<feature type="region of interest" description="Disordered" evidence="1">
    <location>
        <begin position="221"/>
        <end position="243"/>
    </location>
</feature>
<dbReference type="PANTHER" id="PTHR31286:SF99">
    <property type="entry name" value="DUF4283 DOMAIN-CONTAINING PROTEIN"/>
    <property type="match status" value="1"/>
</dbReference>
<evidence type="ECO:0000313" key="2">
    <source>
        <dbReference type="EMBL" id="EOX92377.1"/>
    </source>
</evidence>
<evidence type="ECO:0000313" key="3">
    <source>
        <dbReference type="Proteomes" id="UP000026915"/>
    </source>
</evidence>
<dbReference type="InterPro" id="IPR040256">
    <property type="entry name" value="At4g02000-like"/>
</dbReference>
<evidence type="ECO:0000256" key="1">
    <source>
        <dbReference type="SAM" id="MobiDB-lite"/>
    </source>
</evidence>
<protein>
    <submittedName>
        <fullName evidence="2">Uncharacterized protein</fullName>
    </submittedName>
</protein>
<dbReference type="PANTHER" id="PTHR31286">
    <property type="entry name" value="GLYCINE-RICH CELL WALL STRUCTURAL PROTEIN 1.8-LIKE"/>
    <property type="match status" value="1"/>
</dbReference>
<dbReference type="AlphaFoldDB" id="A0A061DJ74"/>
<keyword evidence="3" id="KW-1185">Reference proteome</keyword>
<dbReference type="Gramene" id="EOX92377">
    <property type="protein sequence ID" value="EOX92377"/>
    <property type="gene ID" value="TCM_001333"/>
</dbReference>
<proteinExistence type="predicted"/>
<reference evidence="2 3" key="1">
    <citation type="journal article" date="2013" name="Genome Biol.">
        <title>The genome sequence of the most widely cultivated cacao type and its use to identify candidate genes regulating pod color.</title>
        <authorList>
            <person name="Motamayor J.C."/>
            <person name="Mockaitis K."/>
            <person name="Schmutz J."/>
            <person name="Haiminen N."/>
            <person name="Iii D.L."/>
            <person name="Cornejo O."/>
            <person name="Findley S.D."/>
            <person name="Zheng P."/>
            <person name="Utro F."/>
            <person name="Royaert S."/>
            <person name="Saski C."/>
            <person name="Jenkins J."/>
            <person name="Podicheti R."/>
            <person name="Zhao M."/>
            <person name="Scheffler B.E."/>
            <person name="Stack J.C."/>
            <person name="Feltus F.A."/>
            <person name="Mustiga G.M."/>
            <person name="Amores F."/>
            <person name="Phillips W."/>
            <person name="Marelli J.P."/>
            <person name="May G.D."/>
            <person name="Shapiro H."/>
            <person name="Ma J."/>
            <person name="Bustamante C.D."/>
            <person name="Schnell R.J."/>
            <person name="Main D."/>
            <person name="Gilbert D."/>
            <person name="Parida L."/>
            <person name="Kuhn D.N."/>
        </authorList>
    </citation>
    <scope>NUCLEOTIDE SEQUENCE [LARGE SCALE GENOMIC DNA]</scope>
    <source>
        <strain evidence="3">cv. Matina 1-6</strain>
    </source>
</reference>
<dbReference type="EMBL" id="CM001879">
    <property type="protein sequence ID" value="EOX92377.1"/>
    <property type="molecule type" value="Genomic_DNA"/>
</dbReference>
<name>A0A061DJ74_THECC</name>
<dbReference type="eggNOG" id="KOG1075">
    <property type="taxonomic scope" value="Eukaryota"/>
</dbReference>
<dbReference type="InParanoid" id="A0A061DJ74"/>